<dbReference type="EMBL" id="AP024355">
    <property type="protein sequence ID" value="BCR04974.1"/>
    <property type="molecule type" value="Genomic_DNA"/>
</dbReference>
<keyword evidence="8" id="KW-0547">Nucleotide-binding</keyword>
<reference evidence="14 15" key="2">
    <citation type="journal article" date="2021" name="Int. J. Syst. Evol. Microbiol.">
        <title>Isolation and Polyphasic Characterization of Desulfuromonas versatilis sp. Nov., an Electrogenic Bacteria Capable of Versatile Metabolism Isolated from a Graphene Oxide-Reducing Enrichment Culture.</title>
        <authorList>
            <person name="Xie L."/>
            <person name="Yoshida N."/>
            <person name="Ishii S."/>
            <person name="Meng L."/>
        </authorList>
    </citation>
    <scope>NUCLEOTIDE SEQUENCE [LARGE SCALE GENOMIC DNA]</scope>
    <source>
        <strain evidence="14 15">NIT-T3</strain>
    </source>
</reference>
<gene>
    <name evidence="14" type="primary">ccaC</name>
    <name evidence="14" type="ORF">DESUT3_20430</name>
</gene>
<keyword evidence="9" id="KW-0460">Magnesium</keyword>
<dbReference type="SUPFAM" id="SSF81891">
    <property type="entry name" value="Poly A polymerase C-terminal region-like"/>
    <property type="match status" value="1"/>
</dbReference>
<evidence type="ECO:0000256" key="2">
    <source>
        <dbReference type="ARBA" id="ARBA00007265"/>
    </source>
</evidence>
<keyword evidence="7" id="KW-0479">Metal-binding</keyword>
<keyword evidence="10 11" id="KW-0694">RNA-binding</keyword>
<comment type="cofactor">
    <cofactor evidence="1">
        <name>Mg(2+)</name>
        <dbReference type="ChEBI" id="CHEBI:18420"/>
    </cofactor>
</comment>
<keyword evidence="5" id="KW-0819">tRNA processing</keyword>
<evidence type="ECO:0000313" key="15">
    <source>
        <dbReference type="Proteomes" id="UP001319827"/>
    </source>
</evidence>
<comment type="similarity">
    <text evidence="2 11">Belongs to the tRNA nucleotidyltransferase/poly(A) polymerase family.</text>
</comment>
<evidence type="ECO:0000256" key="3">
    <source>
        <dbReference type="ARBA" id="ARBA00022555"/>
    </source>
</evidence>
<keyword evidence="15" id="KW-1185">Reference proteome</keyword>
<dbReference type="RefSeq" id="WP_221252407.1">
    <property type="nucleotide sequence ID" value="NZ_AP024355.1"/>
</dbReference>
<dbReference type="PANTHER" id="PTHR47545">
    <property type="entry name" value="MULTIFUNCTIONAL CCA PROTEIN"/>
    <property type="match status" value="1"/>
</dbReference>
<evidence type="ECO:0000256" key="11">
    <source>
        <dbReference type="RuleBase" id="RU003953"/>
    </source>
</evidence>
<evidence type="ECO:0000259" key="12">
    <source>
        <dbReference type="Pfam" id="PF01743"/>
    </source>
</evidence>
<feature type="domain" description="tRNA nucleotidyltransferase/poly(A) polymerase RNA and SrmB- binding" evidence="13">
    <location>
        <begin position="170"/>
        <end position="228"/>
    </location>
</feature>
<dbReference type="Gene3D" id="1.10.3090.10">
    <property type="entry name" value="cca-adding enzyme, domain 2"/>
    <property type="match status" value="1"/>
</dbReference>
<keyword evidence="6" id="KW-0548">Nucleotidyltransferase</keyword>
<dbReference type="SUPFAM" id="SSF81301">
    <property type="entry name" value="Nucleotidyltransferase"/>
    <property type="match status" value="1"/>
</dbReference>
<evidence type="ECO:0000259" key="13">
    <source>
        <dbReference type="Pfam" id="PF12627"/>
    </source>
</evidence>
<dbReference type="PANTHER" id="PTHR47545:SF2">
    <property type="entry name" value="CC-ADDING TRNA NUCLEOTIDYLTRANSFERASE"/>
    <property type="match status" value="1"/>
</dbReference>
<feature type="domain" description="Poly A polymerase head" evidence="12">
    <location>
        <begin position="27"/>
        <end position="145"/>
    </location>
</feature>
<keyword evidence="4 11" id="KW-0808">Transferase</keyword>
<evidence type="ECO:0000256" key="10">
    <source>
        <dbReference type="ARBA" id="ARBA00022884"/>
    </source>
</evidence>
<evidence type="ECO:0000256" key="7">
    <source>
        <dbReference type="ARBA" id="ARBA00022723"/>
    </source>
</evidence>
<organism evidence="14 15">
    <name type="scientific">Desulfuromonas versatilis</name>
    <dbReference type="NCBI Taxonomy" id="2802975"/>
    <lineage>
        <taxon>Bacteria</taxon>
        <taxon>Pseudomonadati</taxon>
        <taxon>Thermodesulfobacteriota</taxon>
        <taxon>Desulfuromonadia</taxon>
        <taxon>Desulfuromonadales</taxon>
        <taxon>Desulfuromonadaceae</taxon>
        <taxon>Desulfuromonas</taxon>
    </lineage>
</organism>
<name>A0ABN6DZM6_9BACT</name>
<proteinExistence type="inferred from homology"/>
<dbReference type="InterPro" id="IPR032828">
    <property type="entry name" value="PolyA_RNA-bd"/>
</dbReference>
<protein>
    <submittedName>
        <fullName evidence="14">Cytidine(C)-cytidine(C)-adenosine (A)]-adding enzyme</fullName>
    </submittedName>
</protein>
<dbReference type="Pfam" id="PF01743">
    <property type="entry name" value="PolyA_pol"/>
    <property type="match status" value="1"/>
</dbReference>
<evidence type="ECO:0000256" key="8">
    <source>
        <dbReference type="ARBA" id="ARBA00022741"/>
    </source>
</evidence>
<keyword evidence="3" id="KW-0820">tRNA-binding</keyword>
<evidence type="ECO:0000256" key="5">
    <source>
        <dbReference type="ARBA" id="ARBA00022694"/>
    </source>
</evidence>
<dbReference type="CDD" id="cd05398">
    <property type="entry name" value="NT_ClassII-CCAase"/>
    <property type="match status" value="1"/>
</dbReference>
<sequence>MDKLRQILTRAGVLPALPELSGPGRACYLVGGALRDLLLEREVKDFDFATPGDPTKLAQAFARAIKGRWFMLDAERKQSRVVVKTAEAMLGYDFAPFRGEDLEADLRGRDFTVNALACHLEPQGAALALHDLLGGRGDLEKRLLRACAEGAFADDPLRVLRGVRHAVQLGFSIEPGTFGAMSDAAPQVGKCAPERVREELAATLNCEAADSAYPFWQQLGVMQTLFGPGGKEATRTDQEALRHLSERGLRNLDEEPTGRKLLQDQAGDGFTRAGLLRLAACLRWRKTEELRTVLAERLRLSRRNVAVVESLVGLQKTLETQLRKLPAKPRARALWAETLGPGPVEALLFLALISEPSVELRQALLVTSGDYLDLCSEGQVPDLLDGSWIKKNLSLKPGPVVGKLLQKVRAEEIAGRIQTREQAVRFLAEEGKKIVDKG</sequence>
<evidence type="ECO:0000256" key="4">
    <source>
        <dbReference type="ARBA" id="ARBA00022679"/>
    </source>
</evidence>
<reference evidence="14 15" key="1">
    <citation type="journal article" date="2016" name="C (Basel)">
        <title>Selective Growth of and Electricity Production by Marine Exoelectrogenic Bacteria in Self-Aggregated Hydrogel of Microbially Reduced Graphene Oxide.</title>
        <authorList>
            <person name="Yoshida N."/>
            <person name="Goto Y."/>
            <person name="Miyata Y."/>
        </authorList>
    </citation>
    <scope>NUCLEOTIDE SEQUENCE [LARGE SCALE GENOMIC DNA]</scope>
    <source>
        <strain evidence="14 15">NIT-T3</strain>
    </source>
</reference>
<dbReference type="Gene3D" id="3.30.460.10">
    <property type="entry name" value="Beta Polymerase, domain 2"/>
    <property type="match status" value="1"/>
</dbReference>
<dbReference type="Proteomes" id="UP001319827">
    <property type="component" value="Chromosome"/>
</dbReference>
<dbReference type="InterPro" id="IPR002646">
    <property type="entry name" value="PolA_pol_head_dom"/>
</dbReference>
<dbReference type="InterPro" id="IPR043519">
    <property type="entry name" value="NT_sf"/>
</dbReference>
<evidence type="ECO:0000256" key="6">
    <source>
        <dbReference type="ARBA" id="ARBA00022695"/>
    </source>
</evidence>
<evidence type="ECO:0000256" key="9">
    <source>
        <dbReference type="ARBA" id="ARBA00022842"/>
    </source>
</evidence>
<evidence type="ECO:0000313" key="14">
    <source>
        <dbReference type="EMBL" id="BCR04974.1"/>
    </source>
</evidence>
<dbReference type="InterPro" id="IPR050124">
    <property type="entry name" value="tRNA_CCA-adding_enzyme"/>
</dbReference>
<evidence type="ECO:0000256" key="1">
    <source>
        <dbReference type="ARBA" id="ARBA00001946"/>
    </source>
</evidence>
<accession>A0ABN6DZM6</accession>
<dbReference type="Pfam" id="PF12627">
    <property type="entry name" value="PolyA_pol_RNAbd"/>
    <property type="match status" value="1"/>
</dbReference>